<organism evidence="1 2">
    <name type="scientific">Ixodes persulcatus</name>
    <name type="common">Taiga tick</name>
    <dbReference type="NCBI Taxonomy" id="34615"/>
    <lineage>
        <taxon>Eukaryota</taxon>
        <taxon>Metazoa</taxon>
        <taxon>Ecdysozoa</taxon>
        <taxon>Arthropoda</taxon>
        <taxon>Chelicerata</taxon>
        <taxon>Arachnida</taxon>
        <taxon>Acari</taxon>
        <taxon>Parasitiformes</taxon>
        <taxon>Ixodida</taxon>
        <taxon>Ixodoidea</taxon>
        <taxon>Ixodidae</taxon>
        <taxon>Ixodinae</taxon>
        <taxon>Ixodes</taxon>
    </lineage>
</organism>
<gene>
    <name evidence="1" type="ORF">HPB47_019902</name>
</gene>
<keyword evidence="2" id="KW-1185">Reference proteome</keyword>
<comment type="caution">
    <text evidence="1">The sequence shown here is derived from an EMBL/GenBank/DDBJ whole genome shotgun (WGS) entry which is preliminary data.</text>
</comment>
<name>A0AC60QGV4_IXOPE</name>
<reference evidence="1 2" key="1">
    <citation type="journal article" date="2020" name="Cell">
        <title>Large-Scale Comparative Analyses of Tick Genomes Elucidate Their Genetic Diversity and Vector Capacities.</title>
        <authorList>
            <consortium name="Tick Genome and Microbiome Consortium (TIGMIC)"/>
            <person name="Jia N."/>
            <person name="Wang J."/>
            <person name="Shi W."/>
            <person name="Du L."/>
            <person name="Sun Y."/>
            <person name="Zhan W."/>
            <person name="Jiang J.F."/>
            <person name="Wang Q."/>
            <person name="Zhang B."/>
            <person name="Ji P."/>
            <person name="Bell-Sakyi L."/>
            <person name="Cui X.M."/>
            <person name="Yuan T.T."/>
            <person name="Jiang B.G."/>
            <person name="Yang W.F."/>
            <person name="Lam T.T."/>
            <person name="Chang Q.C."/>
            <person name="Ding S.J."/>
            <person name="Wang X.J."/>
            <person name="Zhu J.G."/>
            <person name="Ruan X.D."/>
            <person name="Zhao L."/>
            <person name="Wei J.T."/>
            <person name="Ye R.Z."/>
            <person name="Que T.C."/>
            <person name="Du C.H."/>
            <person name="Zhou Y.H."/>
            <person name="Cheng J.X."/>
            <person name="Dai P.F."/>
            <person name="Guo W.B."/>
            <person name="Han X.H."/>
            <person name="Huang E.J."/>
            <person name="Li L.F."/>
            <person name="Wei W."/>
            <person name="Gao Y.C."/>
            <person name="Liu J.Z."/>
            <person name="Shao H.Z."/>
            <person name="Wang X."/>
            <person name="Wang C.C."/>
            <person name="Yang T.C."/>
            <person name="Huo Q.B."/>
            <person name="Li W."/>
            <person name="Chen H.Y."/>
            <person name="Chen S.E."/>
            <person name="Zhou L.G."/>
            <person name="Ni X.B."/>
            <person name="Tian J.H."/>
            <person name="Sheng Y."/>
            <person name="Liu T."/>
            <person name="Pan Y.S."/>
            <person name="Xia L.Y."/>
            <person name="Li J."/>
            <person name="Zhao F."/>
            <person name="Cao W.C."/>
        </authorList>
    </citation>
    <scope>NUCLEOTIDE SEQUENCE [LARGE SCALE GENOMIC DNA]</scope>
    <source>
        <strain evidence="1">Iper-2018</strain>
    </source>
</reference>
<feature type="non-terminal residue" evidence="1">
    <location>
        <position position="55"/>
    </location>
</feature>
<evidence type="ECO:0000313" key="2">
    <source>
        <dbReference type="Proteomes" id="UP000805193"/>
    </source>
</evidence>
<proteinExistence type="predicted"/>
<dbReference type="EMBL" id="JABSTQ010009058">
    <property type="protein sequence ID" value="KAG0433451.1"/>
    <property type="molecule type" value="Genomic_DNA"/>
</dbReference>
<accession>A0AC60QGV4</accession>
<feature type="non-terminal residue" evidence="1">
    <location>
        <position position="1"/>
    </location>
</feature>
<protein>
    <submittedName>
        <fullName evidence="1">Uncharacterized protein</fullName>
    </submittedName>
</protein>
<dbReference type="Proteomes" id="UP000805193">
    <property type="component" value="Unassembled WGS sequence"/>
</dbReference>
<sequence length="55" mass="6305">WNQDAPGRQTSGDFVRKYCQAAKSMPTGQRLRLKCLKEAFDKDMVKICDNKQAVE</sequence>
<evidence type="ECO:0000313" key="1">
    <source>
        <dbReference type="EMBL" id="KAG0433451.1"/>
    </source>
</evidence>